<dbReference type="EMBL" id="AP012204">
    <property type="protein sequence ID" value="BAK37143.1"/>
    <property type="molecule type" value="Genomic_DNA"/>
</dbReference>
<evidence type="ECO:0000256" key="1">
    <source>
        <dbReference type="ARBA" id="ARBA00022490"/>
    </source>
</evidence>
<gene>
    <name evidence="10 16" type="primary">murF</name>
    <name evidence="16" type="ordered locus">MLP_41290</name>
</gene>
<keyword evidence="7 10" id="KW-0573">Peptidoglycan synthesis</keyword>
<evidence type="ECO:0000313" key="17">
    <source>
        <dbReference type="Proteomes" id="UP000007947"/>
    </source>
</evidence>
<dbReference type="SUPFAM" id="SSF63418">
    <property type="entry name" value="MurE/MurF N-terminal domain"/>
    <property type="match status" value="1"/>
</dbReference>
<dbReference type="InterPro" id="IPR051046">
    <property type="entry name" value="MurCDEF_CellWall_CoF430Synth"/>
</dbReference>
<dbReference type="NCBIfam" id="TIGR01143">
    <property type="entry name" value="murF"/>
    <property type="match status" value="1"/>
</dbReference>
<protein>
    <recommendedName>
        <fullName evidence="10 11">UDP-N-acetylmuramoyl-tripeptide--D-alanyl-D-alanine ligase</fullName>
        <ecNumber evidence="10 11">6.3.2.10</ecNumber>
    </recommendedName>
    <alternativeName>
        <fullName evidence="10">D-alanyl-D-alanine-adding enzyme</fullName>
    </alternativeName>
</protein>
<feature type="compositionally biased region" description="Basic and acidic residues" evidence="12">
    <location>
        <begin position="508"/>
        <end position="535"/>
    </location>
</feature>
<dbReference type="GO" id="GO:0005737">
    <property type="term" value="C:cytoplasm"/>
    <property type="evidence" value="ECO:0007669"/>
    <property type="project" value="UniProtKB-SubCell"/>
</dbReference>
<dbReference type="Proteomes" id="UP000007947">
    <property type="component" value="Chromosome"/>
</dbReference>
<dbReference type="GO" id="GO:0008360">
    <property type="term" value="P:regulation of cell shape"/>
    <property type="evidence" value="ECO:0007669"/>
    <property type="project" value="UniProtKB-KW"/>
</dbReference>
<keyword evidence="3 10" id="KW-0132">Cell division</keyword>
<dbReference type="OrthoDB" id="9800958at2"/>
<evidence type="ECO:0000256" key="9">
    <source>
        <dbReference type="ARBA" id="ARBA00023316"/>
    </source>
</evidence>
<dbReference type="Pfam" id="PF02875">
    <property type="entry name" value="Mur_ligase_C"/>
    <property type="match status" value="1"/>
</dbReference>
<feature type="region of interest" description="Disordered" evidence="12">
    <location>
        <begin position="506"/>
        <end position="535"/>
    </location>
</feature>
<dbReference type="GO" id="GO:0071555">
    <property type="term" value="P:cell wall organization"/>
    <property type="evidence" value="ECO:0007669"/>
    <property type="project" value="UniProtKB-KW"/>
</dbReference>
<feature type="binding site" evidence="10">
    <location>
        <begin position="119"/>
        <end position="125"/>
    </location>
    <ligand>
        <name>ATP</name>
        <dbReference type="ChEBI" id="CHEBI:30616"/>
    </ligand>
</feature>
<evidence type="ECO:0000256" key="3">
    <source>
        <dbReference type="ARBA" id="ARBA00022618"/>
    </source>
</evidence>
<comment type="subcellular location">
    <subcellularLocation>
        <location evidence="10 11">Cytoplasm</location>
    </subcellularLocation>
</comment>
<dbReference type="GO" id="GO:0047480">
    <property type="term" value="F:UDP-N-acetylmuramoyl-tripeptide-D-alanyl-D-alanine ligase activity"/>
    <property type="evidence" value="ECO:0007669"/>
    <property type="project" value="UniProtKB-UniRule"/>
</dbReference>
<name>F5XRT0_MICPN</name>
<comment type="similarity">
    <text evidence="10">Belongs to the MurCDEF family. MurF subfamily.</text>
</comment>
<dbReference type="GO" id="GO:0009252">
    <property type="term" value="P:peptidoglycan biosynthetic process"/>
    <property type="evidence" value="ECO:0007669"/>
    <property type="project" value="UniProtKB-UniRule"/>
</dbReference>
<feature type="domain" description="Mur ligase N-terminal catalytic" evidence="13">
    <location>
        <begin position="33"/>
        <end position="79"/>
    </location>
</feature>
<dbReference type="InterPro" id="IPR005863">
    <property type="entry name" value="UDP-N-AcMur_synth"/>
</dbReference>
<keyword evidence="4 10" id="KW-0547">Nucleotide-binding</keyword>
<dbReference type="HOGENOM" id="CLU_031507_0_0_11"/>
<dbReference type="KEGG" id="mph:MLP_41290"/>
<dbReference type="InterPro" id="IPR004101">
    <property type="entry name" value="Mur_ligase_C"/>
</dbReference>
<accession>F5XRT0</accession>
<feature type="domain" description="Mur ligase central" evidence="15">
    <location>
        <begin position="118"/>
        <end position="314"/>
    </location>
</feature>
<dbReference type="Gene3D" id="3.40.1190.10">
    <property type="entry name" value="Mur-like, catalytic domain"/>
    <property type="match status" value="1"/>
</dbReference>
<dbReference type="PANTHER" id="PTHR43024">
    <property type="entry name" value="UDP-N-ACETYLMURAMOYL-TRIPEPTIDE--D-ALANYL-D-ALANINE LIGASE"/>
    <property type="match status" value="1"/>
</dbReference>
<evidence type="ECO:0000256" key="7">
    <source>
        <dbReference type="ARBA" id="ARBA00022984"/>
    </source>
</evidence>
<evidence type="ECO:0000256" key="2">
    <source>
        <dbReference type="ARBA" id="ARBA00022598"/>
    </source>
</evidence>
<dbReference type="eggNOG" id="COG0770">
    <property type="taxonomic scope" value="Bacteria"/>
</dbReference>
<dbReference type="GO" id="GO:0051301">
    <property type="term" value="P:cell division"/>
    <property type="evidence" value="ECO:0007669"/>
    <property type="project" value="UniProtKB-KW"/>
</dbReference>
<keyword evidence="5 10" id="KW-0067">ATP-binding</keyword>
<proteinExistence type="inferred from homology"/>
<dbReference type="GO" id="GO:0005524">
    <property type="term" value="F:ATP binding"/>
    <property type="evidence" value="ECO:0007669"/>
    <property type="project" value="UniProtKB-UniRule"/>
</dbReference>
<dbReference type="GO" id="GO:0008766">
    <property type="term" value="F:UDP-N-acetylmuramoylalanyl-D-glutamyl-2,6-diaminopimelate-D-alanyl-D-alanine ligase activity"/>
    <property type="evidence" value="ECO:0007669"/>
    <property type="project" value="RHEA"/>
</dbReference>
<dbReference type="SUPFAM" id="SSF53623">
    <property type="entry name" value="MurD-like peptide ligases, catalytic domain"/>
    <property type="match status" value="1"/>
</dbReference>
<keyword evidence="2 10" id="KW-0436">Ligase</keyword>
<keyword evidence="17" id="KW-1185">Reference proteome</keyword>
<comment type="function">
    <text evidence="10 11">Involved in cell wall formation. Catalyzes the final step in the synthesis of UDP-N-acetylmuramoyl-pentapeptide, the precursor of murein.</text>
</comment>
<dbReference type="Gene3D" id="3.90.190.20">
    <property type="entry name" value="Mur ligase, C-terminal domain"/>
    <property type="match status" value="1"/>
</dbReference>
<organism evidence="16 17">
    <name type="scientific">Microlunatus phosphovorus (strain ATCC 700054 / DSM 10555 / JCM 9379 / NBRC 101784 / NCIMB 13414 / VKM Ac-1990 / NM-1)</name>
    <dbReference type="NCBI Taxonomy" id="1032480"/>
    <lineage>
        <taxon>Bacteria</taxon>
        <taxon>Bacillati</taxon>
        <taxon>Actinomycetota</taxon>
        <taxon>Actinomycetes</taxon>
        <taxon>Propionibacteriales</taxon>
        <taxon>Propionibacteriaceae</taxon>
        <taxon>Microlunatus</taxon>
    </lineage>
</organism>
<dbReference type="InterPro" id="IPR036615">
    <property type="entry name" value="Mur_ligase_C_dom_sf"/>
</dbReference>
<keyword evidence="8 10" id="KW-0131">Cell cycle</keyword>
<dbReference type="Pfam" id="PF01225">
    <property type="entry name" value="Mur_ligase"/>
    <property type="match status" value="1"/>
</dbReference>
<dbReference type="Gene3D" id="3.40.1390.10">
    <property type="entry name" value="MurE/MurF, N-terminal domain"/>
    <property type="match status" value="1"/>
</dbReference>
<dbReference type="SUPFAM" id="SSF53244">
    <property type="entry name" value="MurD-like peptide ligases, peptide-binding domain"/>
    <property type="match status" value="1"/>
</dbReference>
<evidence type="ECO:0000256" key="10">
    <source>
        <dbReference type="HAMAP-Rule" id="MF_02019"/>
    </source>
</evidence>
<dbReference type="STRING" id="1032480.MLP_41290"/>
<sequence length="535" mass="54453">MIPVTVREVASLLGAEVTGPGEGYDDGLDEVLTGLVVDSRQVASGSLFLALPGEHVDGHDYVVGAFARGAAAALTARPVDGAAGPCLVVADPLLAAGRIARDQVDRGTAGGLRTAALTGSAGKTSTKDLLAQLLEAAGPTVAPIGNLNNELGLPLTVCRIESDTRYLVAEMGARGIGHIAYLCGIVPPQVAAVLNVGTAHVGEFGGQEQIAVAKGEIVEALPADGTAVLNADDPLVWAMRSRTAARVVAASTAGEPSWPDAVWADDIVADPLGRCSFLLHQKWSAEPSADPVRIQLGVSGHHQVGNAVIAVAMARALGVDHATVVEALPAAQPRSRWRMELTERADGVLIVNDAYNANPESMHAALDTVEEMLAGRTAPDGRTAAQPTAAGVPRVRGWAVLGDMLELGDSAAAEHRALGSYAIRHGISRLIAVGSFADEIVAGALAAGAVAADARAVGATVESVGDDRDAAVRLVAEGLAPGDVVLVKASRGLALDTVAAALAVADPVGRDDQHGREDESGHDQPGLDEHSGGTA</sequence>
<evidence type="ECO:0000259" key="14">
    <source>
        <dbReference type="Pfam" id="PF02875"/>
    </source>
</evidence>
<dbReference type="UniPathway" id="UPA00219"/>
<evidence type="ECO:0000313" key="16">
    <source>
        <dbReference type="EMBL" id="BAK37143.1"/>
    </source>
</evidence>
<dbReference type="RefSeq" id="WP_013864980.1">
    <property type="nucleotide sequence ID" value="NC_015635.1"/>
</dbReference>
<comment type="catalytic activity">
    <reaction evidence="10 11">
        <text>D-alanyl-D-alanine + UDP-N-acetyl-alpha-D-muramoyl-L-alanyl-gamma-D-glutamyl-meso-2,6-diaminopimelate + ATP = UDP-N-acetyl-alpha-D-muramoyl-L-alanyl-gamma-D-glutamyl-meso-2,6-diaminopimeloyl-D-alanyl-D-alanine + ADP + phosphate + H(+)</text>
        <dbReference type="Rhea" id="RHEA:28374"/>
        <dbReference type="ChEBI" id="CHEBI:15378"/>
        <dbReference type="ChEBI" id="CHEBI:30616"/>
        <dbReference type="ChEBI" id="CHEBI:43474"/>
        <dbReference type="ChEBI" id="CHEBI:57822"/>
        <dbReference type="ChEBI" id="CHEBI:61386"/>
        <dbReference type="ChEBI" id="CHEBI:83905"/>
        <dbReference type="ChEBI" id="CHEBI:456216"/>
        <dbReference type="EC" id="6.3.2.10"/>
    </reaction>
</comment>
<evidence type="ECO:0000259" key="15">
    <source>
        <dbReference type="Pfam" id="PF08245"/>
    </source>
</evidence>
<evidence type="ECO:0000256" key="5">
    <source>
        <dbReference type="ARBA" id="ARBA00022840"/>
    </source>
</evidence>
<reference evidence="16 17" key="1">
    <citation type="submission" date="2011-05" db="EMBL/GenBank/DDBJ databases">
        <title>Whole genome sequence of Microlunatus phosphovorus NM-1.</title>
        <authorList>
            <person name="Hosoyama A."/>
            <person name="Sasaki K."/>
            <person name="Harada T."/>
            <person name="Igarashi R."/>
            <person name="Kawakoshi A."/>
            <person name="Sasagawa M."/>
            <person name="Fukada J."/>
            <person name="Nakamura S."/>
            <person name="Katano Y."/>
            <person name="Hanada S."/>
            <person name="Kamagata Y."/>
            <person name="Nakamura N."/>
            <person name="Yamazaki S."/>
            <person name="Fujita N."/>
        </authorList>
    </citation>
    <scope>NUCLEOTIDE SEQUENCE [LARGE SCALE GENOMIC DNA]</scope>
    <source>
        <strain evidence="17">ATCC 700054 / DSM 10555 / JCM 9379 / NBRC 101784 / NCIMB 13414 / VKM Ac-1990 / NM-1</strain>
    </source>
</reference>
<dbReference type="InterPro" id="IPR000713">
    <property type="entry name" value="Mur_ligase_N"/>
</dbReference>
<evidence type="ECO:0000256" key="11">
    <source>
        <dbReference type="RuleBase" id="RU004136"/>
    </source>
</evidence>
<dbReference type="EC" id="6.3.2.10" evidence="10 11"/>
<dbReference type="InterPro" id="IPR035911">
    <property type="entry name" value="MurE/MurF_N"/>
</dbReference>
<feature type="domain" description="Mur ligase C-terminal" evidence="14">
    <location>
        <begin position="338"/>
        <end position="491"/>
    </location>
</feature>
<evidence type="ECO:0000256" key="4">
    <source>
        <dbReference type="ARBA" id="ARBA00022741"/>
    </source>
</evidence>
<dbReference type="InterPro" id="IPR036565">
    <property type="entry name" value="Mur-like_cat_sf"/>
</dbReference>
<comment type="pathway">
    <text evidence="10 11">Cell wall biogenesis; peptidoglycan biosynthesis.</text>
</comment>
<dbReference type="PANTHER" id="PTHR43024:SF1">
    <property type="entry name" value="UDP-N-ACETYLMURAMOYL-TRIPEPTIDE--D-ALANYL-D-ALANINE LIGASE"/>
    <property type="match status" value="1"/>
</dbReference>
<evidence type="ECO:0000256" key="12">
    <source>
        <dbReference type="SAM" id="MobiDB-lite"/>
    </source>
</evidence>
<evidence type="ECO:0000256" key="8">
    <source>
        <dbReference type="ARBA" id="ARBA00023306"/>
    </source>
</evidence>
<evidence type="ECO:0000256" key="6">
    <source>
        <dbReference type="ARBA" id="ARBA00022960"/>
    </source>
</evidence>
<dbReference type="Pfam" id="PF08245">
    <property type="entry name" value="Mur_ligase_M"/>
    <property type="match status" value="1"/>
</dbReference>
<dbReference type="InterPro" id="IPR013221">
    <property type="entry name" value="Mur_ligase_cen"/>
</dbReference>
<dbReference type="HAMAP" id="MF_02019">
    <property type="entry name" value="MurF"/>
    <property type="match status" value="1"/>
</dbReference>
<keyword evidence="9 10" id="KW-0961">Cell wall biogenesis/degradation</keyword>
<evidence type="ECO:0000259" key="13">
    <source>
        <dbReference type="Pfam" id="PF01225"/>
    </source>
</evidence>
<dbReference type="AlphaFoldDB" id="F5XRT0"/>
<keyword evidence="1 10" id="KW-0963">Cytoplasm</keyword>
<keyword evidence="6 10" id="KW-0133">Cell shape</keyword>